<name>A0A1Y0IKB9_9BACL</name>
<keyword evidence="1" id="KW-0472">Membrane</keyword>
<evidence type="ECO:0000313" key="3">
    <source>
        <dbReference type="Proteomes" id="UP000195437"/>
    </source>
</evidence>
<dbReference type="OrthoDB" id="2381462at2"/>
<dbReference type="EMBL" id="CP021434">
    <property type="protein sequence ID" value="ARU60730.1"/>
    <property type="molecule type" value="Genomic_DNA"/>
</dbReference>
<keyword evidence="1" id="KW-1133">Transmembrane helix</keyword>
<organism evidence="2 3">
    <name type="scientific">Tumebacillus avium</name>
    <dbReference type="NCBI Taxonomy" id="1903704"/>
    <lineage>
        <taxon>Bacteria</taxon>
        <taxon>Bacillati</taxon>
        <taxon>Bacillota</taxon>
        <taxon>Bacilli</taxon>
        <taxon>Bacillales</taxon>
        <taxon>Alicyclobacillaceae</taxon>
        <taxon>Tumebacillus</taxon>
    </lineage>
</organism>
<dbReference type="RefSeq" id="WP_087456121.1">
    <property type="nucleotide sequence ID" value="NZ_CP021434.1"/>
</dbReference>
<dbReference type="Proteomes" id="UP000195437">
    <property type="component" value="Chromosome"/>
</dbReference>
<reference evidence="3" key="1">
    <citation type="submission" date="2017-05" db="EMBL/GenBank/DDBJ databases">
        <authorList>
            <person name="Sung H."/>
        </authorList>
    </citation>
    <scope>NUCLEOTIDE SEQUENCE [LARGE SCALE GENOMIC DNA]</scope>
    <source>
        <strain evidence="3">AR23208</strain>
    </source>
</reference>
<evidence type="ECO:0000256" key="1">
    <source>
        <dbReference type="SAM" id="Phobius"/>
    </source>
</evidence>
<protein>
    <submittedName>
        <fullName evidence="2">Uncharacterized protein</fullName>
    </submittedName>
</protein>
<sequence length="168" mass="19695">MISLPQDFDLNEWAVIGFLLLTAWIAWRLPKRFPLSLTIPLLLFSLATARTFDHLLAGPFLHDLYDIMDWNKLDAGDLMTYAMYTPTAYIFVYFYDRWAVKGLWVPAYILGWSLLSAGIEWLLHLANVFQYKEWEIGYSFAVYIFVQPLTLWLFHVLQNEKRVSSTTS</sequence>
<feature type="transmembrane region" description="Helical" evidence="1">
    <location>
        <begin position="102"/>
        <end position="124"/>
    </location>
</feature>
<evidence type="ECO:0000313" key="2">
    <source>
        <dbReference type="EMBL" id="ARU60730.1"/>
    </source>
</evidence>
<dbReference type="AlphaFoldDB" id="A0A1Y0IKB9"/>
<keyword evidence="1" id="KW-0812">Transmembrane</keyword>
<dbReference type="KEGG" id="tum:CBW65_06240"/>
<accession>A0A1Y0IKB9</accession>
<keyword evidence="3" id="KW-1185">Reference proteome</keyword>
<gene>
    <name evidence="2" type="ORF">CBW65_06240</name>
</gene>
<feature type="transmembrane region" description="Helical" evidence="1">
    <location>
        <begin position="13"/>
        <end position="30"/>
    </location>
</feature>
<feature type="transmembrane region" description="Helical" evidence="1">
    <location>
        <begin position="37"/>
        <end position="58"/>
    </location>
</feature>
<feature type="transmembrane region" description="Helical" evidence="1">
    <location>
        <begin position="78"/>
        <end position="95"/>
    </location>
</feature>
<feature type="transmembrane region" description="Helical" evidence="1">
    <location>
        <begin position="136"/>
        <end position="157"/>
    </location>
</feature>
<proteinExistence type="predicted"/>